<dbReference type="KEGG" id="amq:AMETH_5305"/>
<feature type="transmembrane region" description="Helical" evidence="6">
    <location>
        <begin position="26"/>
        <end position="41"/>
    </location>
</feature>
<dbReference type="PANTHER" id="PTHR43124:SF3">
    <property type="entry name" value="CHLORAMPHENICOL EFFLUX PUMP RV0191"/>
    <property type="match status" value="1"/>
</dbReference>
<keyword evidence="4 6" id="KW-1133">Transmembrane helix</keyword>
<dbReference type="GO" id="GO:0022857">
    <property type="term" value="F:transmembrane transporter activity"/>
    <property type="evidence" value="ECO:0007669"/>
    <property type="project" value="InterPro"/>
</dbReference>
<keyword evidence="3 6" id="KW-0812">Transmembrane</keyword>
<dbReference type="PROSITE" id="PS50850">
    <property type="entry name" value="MFS"/>
    <property type="match status" value="1"/>
</dbReference>
<evidence type="ECO:0000256" key="2">
    <source>
        <dbReference type="ARBA" id="ARBA00022475"/>
    </source>
</evidence>
<feature type="transmembrane region" description="Helical" evidence="6">
    <location>
        <begin position="123"/>
        <end position="141"/>
    </location>
</feature>
<dbReference type="AlphaFoldDB" id="A0A076N5W9"/>
<dbReference type="PATRIC" id="fig|1068978.7.peg.5695"/>
<dbReference type="eggNOG" id="COG2814">
    <property type="taxonomic scope" value="Bacteria"/>
</dbReference>
<organism evidence="8 9">
    <name type="scientific">Amycolatopsis methanolica 239</name>
    <dbReference type="NCBI Taxonomy" id="1068978"/>
    <lineage>
        <taxon>Bacteria</taxon>
        <taxon>Bacillati</taxon>
        <taxon>Actinomycetota</taxon>
        <taxon>Actinomycetes</taxon>
        <taxon>Pseudonocardiales</taxon>
        <taxon>Pseudonocardiaceae</taxon>
        <taxon>Amycolatopsis</taxon>
        <taxon>Amycolatopsis methanolica group</taxon>
    </lineage>
</organism>
<evidence type="ECO:0000256" key="3">
    <source>
        <dbReference type="ARBA" id="ARBA00022692"/>
    </source>
</evidence>
<proteinExistence type="predicted"/>
<dbReference type="InterPro" id="IPR036259">
    <property type="entry name" value="MFS_trans_sf"/>
</dbReference>
<keyword evidence="2" id="KW-1003">Cell membrane</keyword>
<dbReference type="InterPro" id="IPR020846">
    <property type="entry name" value="MFS_dom"/>
</dbReference>
<dbReference type="Proteomes" id="UP000062973">
    <property type="component" value="Chromosome"/>
</dbReference>
<reference evidence="8 9" key="1">
    <citation type="submission" date="2014-07" db="EMBL/GenBank/DDBJ databases">
        <title>Whole Genome Sequence of the Amycolatopsis methanolica 239.</title>
        <authorList>
            <person name="Tang B."/>
        </authorList>
    </citation>
    <scope>NUCLEOTIDE SEQUENCE [LARGE SCALE GENOMIC DNA]</scope>
    <source>
        <strain evidence="8 9">239</strain>
    </source>
</reference>
<feature type="transmembrane region" description="Helical" evidence="6">
    <location>
        <begin position="61"/>
        <end position="77"/>
    </location>
</feature>
<protein>
    <recommendedName>
        <fullName evidence="7">Major facilitator superfamily (MFS) profile domain-containing protein</fullName>
    </recommendedName>
</protein>
<evidence type="ECO:0000259" key="7">
    <source>
        <dbReference type="PROSITE" id="PS50850"/>
    </source>
</evidence>
<dbReference type="PANTHER" id="PTHR43124">
    <property type="entry name" value="PURINE EFFLUX PUMP PBUE"/>
    <property type="match status" value="1"/>
</dbReference>
<dbReference type="EMBL" id="CP009110">
    <property type="protein sequence ID" value="AIJ25397.1"/>
    <property type="molecule type" value="Genomic_DNA"/>
</dbReference>
<feature type="transmembrane region" description="Helical" evidence="6">
    <location>
        <begin position="184"/>
        <end position="203"/>
    </location>
</feature>
<dbReference type="GO" id="GO:0005886">
    <property type="term" value="C:plasma membrane"/>
    <property type="evidence" value="ECO:0007669"/>
    <property type="project" value="UniProtKB-SubCell"/>
</dbReference>
<dbReference type="STRING" id="1068978.AMETH_5305"/>
<keyword evidence="5 6" id="KW-0472">Membrane</keyword>
<dbReference type="Gene3D" id="1.20.1250.20">
    <property type="entry name" value="MFS general substrate transporter like domains"/>
    <property type="match status" value="1"/>
</dbReference>
<evidence type="ECO:0000256" key="4">
    <source>
        <dbReference type="ARBA" id="ARBA00022989"/>
    </source>
</evidence>
<evidence type="ECO:0000313" key="9">
    <source>
        <dbReference type="Proteomes" id="UP000062973"/>
    </source>
</evidence>
<evidence type="ECO:0000256" key="1">
    <source>
        <dbReference type="ARBA" id="ARBA00004651"/>
    </source>
</evidence>
<dbReference type="InterPro" id="IPR050189">
    <property type="entry name" value="MFS_Efflux_Transporters"/>
</dbReference>
<feature type="transmembrane region" description="Helical" evidence="6">
    <location>
        <begin position="83"/>
        <end position="111"/>
    </location>
</feature>
<evidence type="ECO:0000256" key="6">
    <source>
        <dbReference type="SAM" id="Phobius"/>
    </source>
</evidence>
<dbReference type="HOGENOM" id="CLU_732885_0_0_11"/>
<evidence type="ECO:0000256" key="5">
    <source>
        <dbReference type="ARBA" id="ARBA00023136"/>
    </source>
</evidence>
<sequence>MGFGGGVALLLGGVLADLSWRGPFAVYLLAVPMVVLVLRFVPEAPKSPRAPGGPQQTPRLLGLYALMFLGVVVFYTVPTHAPFWLGAVTGTGPVVVGVLMCALNLVMTLVGLNCRRLRARWDFRVLAAVLFAAYAAGLVVLGLAGGIWMAALGMLITGVGIGLQNPVMNGWVVASVDPAARTRALGMLTSALFLGQFASPLLAQPVVNAVGLGNTFVLAGALGLVISVVLVSCGAGQPGFAHRVRRCVGPPTGRKGHAHQGNSHGGGVRAIGLAVFAAPAANAADPVDRDPNPGSTGSCGWVNVVPDVVHRGDVVDVEANCRNAVALPESDVLLNFTPTGEPTHWSATVPPKAKRGAHTVSITCPENTCTKTFYVVR</sequence>
<evidence type="ECO:0000313" key="8">
    <source>
        <dbReference type="EMBL" id="AIJ25397.1"/>
    </source>
</evidence>
<accession>A0A076N5W9</accession>
<comment type="subcellular location">
    <subcellularLocation>
        <location evidence="1">Cell membrane</location>
        <topology evidence="1">Multi-pass membrane protein</topology>
    </subcellularLocation>
</comment>
<name>A0A076N5W9_AMYME</name>
<gene>
    <name evidence="8" type="ORF">AMETH_5305</name>
</gene>
<feature type="transmembrane region" description="Helical" evidence="6">
    <location>
        <begin position="147"/>
        <end position="163"/>
    </location>
</feature>
<keyword evidence="9" id="KW-1185">Reference proteome</keyword>
<feature type="transmembrane region" description="Helical" evidence="6">
    <location>
        <begin position="215"/>
        <end position="236"/>
    </location>
</feature>
<dbReference type="SUPFAM" id="SSF103473">
    <property type="entry name" value="MFS general substrate transporter"/>
    <property type="match status" value="1"/>
</dbReference>
<feature type="domain" description="Major facilitator superfamily (MFS) profile" evidence="7">
    <location>
        <begin position="1"/>
        <end position="238"/>
    </location>
</feature>